<dbReference type="GO" id="GO:0016651">
    <property type="term" value="F:oxidoreductase activity, acting on NAD(P)H"/>
    <property type="evidence" value="ECO:0007669"/>
    <property type="project" value="UniProtKB-ARBA"/>
</dbReference>
<dbReference type="Gene3D" id="3.60.15.10">
    <property type="entry name" value="Ribonuclease Z/Hydroxyacylglutathione hydrolase-like"/>
    <property type="match status" value="1"/>
</dbReference>
<sequence>MATYKITDSIYSVGVLNPNMRIFDIVMATEYGTTYNSYVVKGGEKTALIDTCHKTYFRAYQDNINDVADIEKIDYIIMNHNEPDHSGVLSKLIELNPNLTVVASQAGALYLKNITNCPDMKVQVVKDGDEIDLGGKKLKFIIAPFLHWPDSMFTWCEDDKVLFSCDFFGCHYCEPYGFDVNVAYPKAYEIALRGYYDAIFAPFAPYVRKGMDKIRDLDPDFICTSHGPILTKGGNIEHVKEMYELWSRPAKKEGTTIPVFYCTAYGNTGILAEAIRDGILSVLPDAKVPVYDINDHKMDELAAQLNGSDAFAIGSPTLNRAAVPPVLQLLSHLDMINNQKKPCLVFGSYGWSGEAVPMLTTYLKALKFNVFGDGCRAVFVPSEEEIARAKAYGADFAKAL</sequence>
<evidence type="ECO:0000256" key="2">
    <source>
        <dbReference type="ARBA" id="ARBA00007121"/>
    </source>
</evidence>
<dbReference type="PROSITE" id="PS50902">
    <property type="entry name" value="FLAVODOXIN_LIKE"/>
    <property type="match status" value="1"/>
</dbReference>
<dbReference type="PROSITE" id="PS00201">
    <property type="entry name" value="FLAVODOXIN"/>
    <property type="match status" value="1"/>
</dbReference>
<dbReference type="InterPro" id="IPR045761">
    <property type="entry name" value="ODP_dom"/>
</dbReference>
<comment type="cofactor">
    <cofactor evidence="1">
        <name>Fe cation</name>
        <dbReference type="ChEBI" id="CHEBI:24875"/>
    </cofactor>
</comment>
<dbReference type="PANTHER" id="PTHR32145:SF11">
    <property type="entry name" value="DIFLAVIN FLAVOPROTEIN A 2-RELATED"/>
    <property type="match status" value="1"/>
</dbReference>
<dbReference type="Proteomes" id="UP000660861">
    <property type="component" value="Unassembled WGS sequence"/>
</dbReference>
<proteinExistence type="inferred from homology"/>
<dbReference type="PANTHER" id="PTHR32145">
    <property type="entry name" value="DIFLAVIN FLAVOPROTEIN A 2-RELATED"/>
    <property type="match status" value="1"/>
</dbReference>
<dbReference type="SUPFAM" id="SSF56281">
    <property type="entry name" value="Metallo-hydrolase/oxidoreductase"/>
    <property type="match status" value="1"/>
</dbReference>
<feature type="domain" description="Flavodoxin-like" evidence="6">
    <location>
        <begin position="257"/>
        <end position="400"/>
    </location>
</feature>
<protein>
    <submittedName>
        <fullName evidence="7">FprA family A-type flavoprotein</fullName>
    </submittedName>
</protein>
<evidence type="ECO:0000256" key="5">
    <source>
        <dbReference type="ARBA" id="ARBA00023004"/>
    </source>
</evidence>
<reference evidence="7" key="1">
    <citation type="submission" date="2020-08" db="EMBL/GenBank/DDBJ databases">
        <title>Genome public.</title>
        <authorList>
            <person name="Liu C."/>
            <person name="Sun Q."/>
        </authorList>
    </citation>
    <scope>NUCLEOTIDE SEQUENCE</scope>
    <source>
        <strain evidence="7">NSJ-54</strain>
    </source>
</reference>
<comment type="caution">
    <text evidence="7">The sequence shown here is derived from an EMBL/GenBank/DDBJ whole genome shotgun (WGS) entry which is preliminary data.</text>
</comment>
<keyword evidence="8" id="KW-1185">Reference proteome</keyword>
<dbReference type="InterPro" id="IPR051285">
    <property type="entry name" value="NADH_oxidoreductase_modular"/>
</dbReference>
<dbReference type="InterPro" id="IPR036866">
    <property type="entry name" value="RibonucZ/Hydroxyglut_hydro"/>
</dbReference>
<evidence type="ECO:0000256" key="3">
    <source>
        <dbReference type="ARBA" id="ARBA00022448"/>
    </source>
</evidence>
<dbReference type="AlphaFoldDB" id="A0A926ECK5"/>
<dbReference type="GO" id="GO:0009055">
    <property type="term" value="F:electron transfer activity"/>
    <property type="evidence" value="ECO:0007669"/>
    <property type="project" value="InterPro"/>
</dbReference>
<evidence type="ECO:0000313" key="7">
    <source>
        <dbReference type="EMBL" id="MBC8569646.1"/>
    </source>
</evidence>
<name>A0A926ECK5_9FIRM</name>
<evidence type="ECO:0000256" key="4">
    <source>
        <dbReference type="ARBA" id="ARBA00022982"/>
    </source>
</evidence>
<comment type="similarity">
    <text evidence="2">In the N-terminal section; belongs to the zinc metallo-hydrolase group 3 family.</text>
</comment>
<dbReference type="CDD" id="cd07709">
    <property type="entry name" value="flavodiiron_proteins_MBL-fold"/>
    <property type="match status" value="1"/>
</dbReference>
<dbReference type="EMBL" id="JACRTC010000001">
    <property type="protein sequence ID" value="MBC8569646.1"/>
    <property type="molecule type" value="Genomic_DNA"/>
</dbReference>
<evidence type="ECO:0000259" key="6">
    <source>
        <dbReference type="PROSITE" id="PS50902"/>
    </source>
</evidence>
<gene>
    <name evidence="7" type="ORF">H8709_02255</name>
</gene>
<dbReference type="InterPro" id="IPR008254">
    <property type="entry name" value="Flavodoxin/NO_synth"/>
</dbReference>
<evidence type="ECO:0000313" key="8">
    <source>
        <dbReference type="Proteomes" id="UP000660861"/>
    </source>
</evidence>
<keyword evidence="3" id="KW-0813">Transport</keyword>
<dbReference type="InterPro" id="IPR001279">
    <property type="entry name" value="Metallo-B-lactamas"/>
</dbReference>
<accession>A0A926ECK5</accession>
<dbReference type="Gene3D" id="3.40.50.360">
    <property type="match status" value="1"/>
</dbReference>
<dbReference type="GO" id="GO:0046872">
    <property type="term" value="F:metal ion binding"/>
    <property type="evidence" value="ECO:0007669"/>
    <property type="project" value="InterPro"/>
</dbReference>
<dbReference type="Pfam" id="PF19583">
    <property type="entry name" value="ODP"/>
    <property type="match status" value="1"/>
</dbReference>
<dbReference type="RefSeq" id="WP_262396741.1">
    <property type="nucleotide sequence ID" value="NZ_JACRTC010000001.1"/>
</dbReference>
<organism evidence="7 8">
    <name type="scientific">Zongyangia hominis</name>
    <dbReference type="NCBI Taxonomy" id="2763677"/>
    <lineage>
        <taxon>Bacteria</taxon>
        <taxon>Bacillati</taxon>
        <taxon>Bacillota</taxon>
        <taxon>Clostridia</taxon>
        <taxon>Eubacteriales</taxon>
        <taxon>Oscillospiraceae</taxon>
        <taxon>Zongyangia</taxon>
    </lineage>
</organism>
<evidence type="ECO:0000256" key="1">
    <source>
        <dbReference type="ARBA" id="ARBA00001962"/>
    </source>
</evidence>
<dbReference type="Pfam" id="PF00258">
    <property type="entry name" value="Flavodoxin_1"/>
    <property type="match status" value="1"/>
</dbReference>
<dbReference type="InterPro" id="IPR029039">
    <property type="entry name" value="Flavoprotein-like_sf"/>
</dbReference>
<dbReference type="SUPFAM" id="SSF52218">
    <property type="entry name" value="Flavoproteins"/>
    <property type="match status" value="1"/>
</dbReference>
<dbReference type="InterPro" id="IPR001226">
    <property type="entry name" value="Flavodoxin_CS"/>
</dbReference>
<dbReference type="GO" id="GO:0010181">
    <property type="term" value="F:FMN binding"/>
    <property type="evidence" value="ECO:0007669"/>
    <property type="project" value="InterPro"/>
</dbReference>
<keyword evidence="4" id="KW-0249">Electron transport</keyword>
<dbReference type="PIRSF" id="PIRSF005243">
    <property type="entry name" value="ROO"/>
    <property type="match status" value="1"/>
</dbReference>
<keyword evidence="5" id="KW-0408">Iron</keyword>
<dbReference type="InterPro" id="IPR016440">
    <property type="entry name" value="Rubredoxin-O_OxRdtase"/>
</dbReference>
<dbReference type="SMART" id="SM00849">
    <property type="entry name" value="Lactamase_B"/>
    <property type="match status" value="1"/>
</dbReference>